<protein>
    <submittedName>
        <fullName evidence="3">Outer membrane protein Omp4</fullName>
    </submittedName>
</protein>
<dbReference type="InterPro" id="IPR002718">
    <property type="entry name" value="OMP_Helicobacter"/>
</dbReference>
<feature type="region of interest" description="Disordered" evidence="1">
    <location>
        <begin position="18"/>
        <end position="80"/>
    </location>
</feature>
<evidence type="ECO:0000256" key="1">
    <source>
        <dbReference type="SAM" id="MobiDB-lite"/>
    </source>
</evidence>
<keyword evidence="4" id="KW-1185">Reference proteome</keyword>
<gene>
    <name evidence="3" type="primary">omp4</name>
    <name evidence="3" type="ORF">NHP190012_04750</name>
</gene>
<dbReference type="EMBL" id="AP024819">
    <property type="protein sequence ID" value="BCZ18833.1"/>
    <property type="molecule type" value="Genomic_DNA"/>
</dbReference>
<accession>A0ABM7SDK9</accession>
<evidence type="ECO:0000256" key="2">
    <source>
        <dbReference type="SAM" id="SignalP"/>
    </source>
</evidence>
<dbReference type="Proteomes" id="UP000826146">
    <property type="component" value="Chromosome"/>
</dbReference>
<dbReference type="PRINTS" id="PR01776">
    <property type="entry name" value="HPOMPFAMILY"/>
</dbReference>
<feature type="chain" id="PRO_5046490095" evidence="2">
    <location>
        <begin position="19"/>
        <end position="325"/>
    </location>
</feature>
<dbReference type="RefSeq" id="WP_221272288.1">
    <property type="nucleotide sequence ID" value="NZ_AP024819.1"/>
</dbReference>
<feature type="compositionally biased region" description="Low complexity" evidence="1">
    <location>
        <begin position="34"/>
        <end position="58"/>
    </location>
</feature>
<organism evidence="3 4">
    <name type="scientific">Helicobacter gastrofelis</name>
    <dbReference type="NCBI Taxonomy" id="2849642"/>
    <lineage>
        <taxon>Bacteria</taxon>
        <taxon>Pseudomonadati</taxon>
        <taxon>Campylobacterota</taxon>
        <taxon>Epsilonproteobacteria</taxon>
        <taxon>Campylobacterales</taxon>
        <taxon>Helicobacteraceae</taxon>
        <taxon>Helicobacter</taxon>
    </lineage>
</organism>
<dbReference type="Pfam" id="PF01856">
    <property type="entry name" value="HP_OMP"/>
    <property type="match status" value="1"/>
</dbReference>
<proteinExistence type="predicted"/>
<name>A0ABM7SDK9_9HELI</name>
<reference evidence="3 4" key="1">
    <citation type="submission" date="2021-07" db="EMBL/GenBank/DDBJ databases">
        <title>Novel Helicobacter sp. Isolated from a cat.</title>
        <authorList>
            <person name="Rimbara E."/>
            <person name="Suzuki M."/>
        </authorList>
    </citation>
    <scope>NUCLEOTIDE SEQUENCE [LARGE SCALE GENOMIC DNA]</scope>
    <source>
        <strain evidence="4">NHP19-012</strain>
    </source>
</reference>
<sequence>MRRTIIAIPLAAALLSAADEPKPVQSAPTPTPDQAVQTQKPPAPTPTTQNPTPAPSQAVQVQKPLTPAPKQEAQKSVPAKVRVGTTQRGERNAFFVGADYQLGMMTSTEQACATSAQCSSGDGLTTGKWGNMGSTNFRGTLNSLSHVTNGFGIVLGYKHFFKKLPEFGLRYYGFFDYADSEYHYFNKIGPSGWEQNNYHQTNIFAYGVGTDMLFNPKRFNKENFHFGFFAGVAIGGTSWGPKNLDYYHLAGEYGGHIRESSFNFFVNGGIRFGTKHNGFEVGIKIPTIPTNYYALNYRSSVKPGTPYRANLQRNFVFYWRYIVSF</sequence>
<feature type="signal peptide" evidence="2">
    <location>
        <begin position="1"/>
        <end position="18"/>
    </location>
</feature>
<evidence type="ECO:0000313" key="3">
    <source>
        <dbReference type="EMBL" id="BCZ18833.1"/>
    </source>
</evidence>
<evidence type="ECO:0000313" key="4">
    <source>
        <dbReference type="Proteomes" id="UP000826146"/>
    </source>
</evidence>
<keyword evidence="2" id="KW-0732">Signal</keyword>